<dbReference type="SUPFAM" id="SSF46785">
    <property type="entry name" value="Winged helix' DNA-binding domain"/>
    <property type="match status" value="1"/>
</dbReference>
<accession>A0A5B9ELA2</accession>
<dbReference type="PANTHER" id="PTHR33164">
    <property type="entry name" value="TRANSCRIPTIONAL REGULATOR, MARR FAMILY"/>
    <property type="match status" value="1"/>
</dbReference>
<dbReference type="PROSITE" id="PS50995">
    <property type="entry name" value="HTH_MARR_2"/>
    <property type="match status" value="1"/>
</dbReference>
<dbReference type="OrthoDB" id="9806864at2"/>
<dbReference type="KEGG" id="talb:FTW19_05775"/>
<dbReference type="AlphaFoldDB" id="A0A5B9ELA2"/>
<dbReference type="InterPro" id="IPR000835">
    <property type="entry name" value="HTH_MarR-typ"/>
</dbReference>
<dbReference type="PRINTS" id="PR00598">
    <property type="entry name" value="HTHMARR"/>
</dbReference>
<dbReference type="InterPro" id="IPR036388">
    <property type="entry name" value="WH-like_DNA-bd_sf"/>
</dbReference>
<evidence type="ECO:0000313" key="3">
    <source>
        <dbReference type="Proteomes" id="UP000321820"/>
    </source>
</evidence>
<dbReference type="Pfam" id="PF12802">
    <property type="entry name" value="MarR_2"/>
    <property type="match status" value="1"/>
</dbReference>
<dbReference type="Gene3D" id="1.10.10.10">
    <property type="entry name" value="Winged helix-like DNA-binding domain superfamily/Winged helix DNA-binding domain"/>
    <property type="match status" value="1"/>
</dbReference>
<dbReference type="GO" id="GO:0006950">
    <property type="term" value="P:response to stress"/>
    <property type="evidence" value="ECO:0007669"/>
    <property type="project" value="TreeGrafter"/>
</dbReference>
<feature type="domain" description="HTH marR-type" evidence="1">
    <location>
        <begin position="8"/>
        <end position="137"/>
    </location>
</feature>
<evidence type="ECO:0000313" key="2">
    <source>
        <dbReference type="EMBL" id="QEE31197.1"/>
    </source>
</evidence>
<name>A0A5B9ELA2_9BACT</name>
<evidence type="ECO:0000259" key="1">
    <source>
        <dbReference type="PROSITE" id="PS50995"/>
    </source>
</evidence>
<organism evidence="2 3">
    <name type="scientific">Terriglobus albidus</name>
    <dbReference type="NCBI Taxonomy" id="1592106"/>
    <lineage>
        <taxon>Bacteria</taxon>
        <taxon>Pseudomonadati</taxon>
        <taxon>Acidobacteriota</taxon>
        <taxon>Terriglobia</taxon>
        <taxon>Terriglobales</taxon>
        <taxon>Acidobacteriaceae</taxon>
        <taxon>Terriglobus</taxon>
    </lineage>
</organism>
<dbReference type="EMBL" id="CP042806">
    <property type="protein sequence ID" value="QEE31197.1"/>
    <property type="molecule type" value="Genomic_DNA"/>
</dbReference>
<dbReference type="SMART" id="SM00347">
    <property type="entry name" value="HTH_MARR"/>
    <property type="match status" value="1"/>
</dbReference>
<dbReference type="InterPro" id="IPR036390">
    <property type="entry name" value="WH_DNA-bd_sf"/>
</dbReference>
<gene>
    <name evidence="2" type="ORF">FTW19_05775</name>
</gene>
<proteinExistence type="predicted"/>
<keyword evidence="3" id="KW-1185">Reference proteome</keyword>
<protein>
    <submittedName>
        <fullName evidence="2">MarR family transcriptional regulator</fullName>
    </submittedName>
</protein>
<dbReference type="InterPro" id="IPR039422">
    <property type="entry name" value="MarR/SlyA-like"/>
</dbReference>
<sequence>MQDFRSLPGHLIRRLHQASVALFAEECASLDLTPVQYATLFAIGESPKIDATRLSEQVFFDRSTLGAVLDRLEKKALVVRSASATDRRVKVLTLTAKGKQLVKRASPAVLRVQERLMEPLTASEREQMQQLLSRLAEVHRGRETGPKLDD</sequence>
<dbReference type="GO" id="GO:0003700">
    <property type="term" value="F:DNA-binding transcription factor activity"/>
    <property type="evidence" value="ECO:0007669"/>
    <property type="project" value="InterPro"/>
</dbReference>
<reference evidence="2 3" key="1">
    <citation type="submission" date="2019-08" db="EMBL/GenBank/DDBJ databases">
        <title>Complete genome sequence of Terriglobus albidus strain ORNL.</title>
        <authorList>
            <person name="Podar M."/>
        </authorList>
    </citation>
    <scope>NUCLEOTIDE SEQUENCE [LARGE SCALE GENOMIC DNA]</scope>
    <source>
        <strain evidence="2 3">ORNL</strain>
    </source>
</reference>
<dbReference type="Proteomes" id="UP000321820">
    <property type="component" value="Chromosome"/>
</dbReference>
<dbReference type="PANTHER" id="PTHR33164:SF95">
    <property type="entry name" value="TRANSCRIPTIONAL REGULATOR"/>
    <property type="match status" value="1"/>
</dbReference>